<organism evidence="1 2">
    <name type="scientific">Kouleothrix aurantiaca</name>
    <dbReference type="NCBI Taxonomy" id="186479"/>
    <lineage>
        <taxon>Bacteria</taxon>
        <taxon>Bacillati</taxon>
        <taxon>Chloroflexota</taxon>
        <taxon>Chloroflexia</taxon>
        <taxon>Chloroflexales</taxon>
        <taxon>Roseiflexineae</taxon>
        <taxon>Roseiflexaceae</taxon>
        <taxon>Kouleothrix</taxon>
    </lineage>
</organism>
<reference evidence="1 2" key="1">
    <citation type="submission" date="2015-09" db="EMBL/GenBank/DDBJ databases">
        <title>Draft genome sequence of Kouleothrix aurantiaca JCM 19913.</title>
        <authorList>
            <person name="Hemp J."/>
        </authorList>
    </citation>
    <scope>NUCLEOTIDE SEQUENCE [LARGE SCALE GENOMIC DNA]</scope>
    <source>
        <strain evidence="1 2">COM-B</strain>
    </source>
</reference>
<feature type="non-terminal residue" evidence="1">
    <location>
        <position position="1"/>
    </location>
</feature>
<gene>
    <name evidence="1" type="ORF">SE17_14855</name>
</gene>
<dbReference type="AlphaFoldDB" id="A0A0P9DGQ7"/>
<comment type="caution">
    <text evidence="1">The sequence shown here is derived from an EMBL/GenBank/DDBJ whole genome shotgun (WGS) entry which is preliminary data.</text>
</comment>
<dbReference type="Gene3D" id="3.40.50.150">
    <property type="entry name" value="Vaccinia Virus protein VP39"/>
    <property type="match status" value="1"/>
</dbReference>
<proteinExistence type="predicted"/>
<accession>A0A0P9DGQ7</accession>
<sequence>LAASAPPAGIIPRQADIARRLELPALDGVLMANVLHFLRDQPAALLLAASYLRPGGHVVLVEYDLDAPLRYVPFPVPFARFAALVAQAGLEDATPIGRRVSPSSGVAMYAAMARRA</sequence>
<protein>
    <recommendedName>
        <fullName evidence="3">Methyltransferase type 11</fullName>
    </recommendedName>
</protein>
<evidence type="ECO:0008006" key="3">
    <source>
        <dbReference type="Google" id="ProtNLM"/>
    </source>
</evidence>
<name>A0A0P9DGQ7_9CHLR</name>
<dbReference type="SUPFAM" id="SSF53335">
    <property type="entry name" value="S-adenosyl-L-methionine-dependent methyltransferases"/>
    <property type="match status" value="1"/>
</dbReference>
<dbReference type="EMBL" id="LJCR01000508">
    <property type="protein sequence ID" value="KPV52550.1"/>
    <property type="molecule type" value="Genomic_DNA"/>
</dbReference>
<evidence type="ECO:0000313" key="1">
    <source>
        <dbReference type="EMBL" id="KPV52550.1"/>
    </source>
</evidence>
<keyword evidence="2" id="KW-1185">Reference proteome</keyword>
<dbReference type="Proteomes" id="UP000050509">
    <property type="component" value="Unassembled WGS sequence"/>
</dbReference>
<dbReference type="InterPro" id="IPR029063">
    <property type="entry name" value="SAM-dependent_MTases_sf"/>
</dbReference>
<evidence type="ECO:0000313" key="2">
    <source>
        <dbReference type="Proteomes" id="UP000050509"/>
    </source>
</evidence>